<reference evidence="8" key="1">
    <citation type="submission" date="2016-11" db="UniProtKB">
        <authorList>
            <consortium name="WormBaseParasite"/>
        </authorList>
    </citation>
    <scope>IDENTIFICATION</scope>
</reference>
<sequence>MDPLPGPICIIRVTLYSKIWREFDRGLYQFFKEYIFIPICAPSFSLRRKIIGVIVSYSFVLLWHGFYHHNIVWIILNIIALFMEMIAKALYSIDSIRLWREKTISDINFRRILAWLQIIPFATGLYSNFYFLGGSEVGGAYVTRILEEETYTVRWPFLLLVTLGYFNSHTAMEVDRLKQLKSTESGYVKKTK</sequence>
<evidence type="ECO:0000313" key="7">
    <source>
        <dbReference type="Proteomes" id="UP000095283"/>
    </source>
</evidence>
<dbReference type="GO" id="GO:0016020">
    <property type="term" value="C:membrane"/>
    <property type="evidence" value="ECO:0007669"/>
    <property type="project" value="UniProtKB-SubCell"/>
</dbReference>
<feature type="transmembrane region" description="Helical" evidence="6">
    <location>
        <begin position="153"/>
        <end position="172"/>
    </location>
</feature>
<dbReference type="WBParaSite" id="Hba_03185">
    <property type="protein sequence ID" value="Hba_03185"/>
    <property type="gene ID" value="Hba_03185"/>
</dbReference>
<dbReference type="PANTHER" id="PTHR13285:SF22">
    <property type="entry name" value="PROTEIN-CYSTEINE N-PALMITOYLTRANSFERASE HHAT"/>
    <property type="match status" value="1"/>
</dbReference>
<evidence type="ECO:0000256" key="5">
    <source>
        <dbReference type="ARBA" id="ARBA00038268"/>
    </source>
</evidence>
<evidence type="ECO:0000256" key="1">
    <source>
        <dbReference type="ARBA" id="ARBA00004141"/>
    </source>
</evidence>
<keyword evidence="7" id="KW-1185">Reference proteome</keyword>
<dbReference type="InterPro" id="IPR051085">
    <property type="entry name" value="MB_O-acyltransferase"/>
</dbReference>
<organism evidence="7 8">
    <name type="scientific">Heterorhabditis bacteriophora</name>
    <name type="common">Entomopathogenic nematode worm</name>
    <dbReference type="NCBI Taxonomy" id="37862"/>
    <lineage>
        <taxon>Eukaryota</taxon>
        <taxon>Metazoa</taxon>
        <taxon>Ecdysozoa</taxon>
        <taxon>Nematoda</taxon>
        <taxon>Chromadorea</taxon>
        <taxon>Rhabditida</taxon>
        <taxon>Rhabditina</taxon>
        <taxon>Rhabditomorpha</taxon>
        <taxon>Strongyloidea</taxon>
        <taxon>Heterorhabditidae</taxon>
        <taxon>Heterorhabditis</taxon>
    </lineage>
</organism>
<dbReference type="InterPro" id="IPR004299">
    <property type="entry name" value="MBOAT_fam"/>
</dbReference>
<protein>
    <submittedName>
        <fullName evidence="8">Protein-cysteine N-palmitoyltransferase HHAT</fullName>
    </submittedName>
</protein>
<keyword evidence="2 6" id="KW-0812">Transmembrane</keyword>
<dbReference type="Proteomes" id="UP000095283">
    <property type="component" value="Unplaced"/>
</dbReference>
<evidence type="ECO:0000256" key="4">
    <source>
        <dbReference type="ARBA" id="ARBA00023136"/>
    </source>
</evidence>
<feature type="transmembrane region" description="Helical" evidence="6">
    <location>
        <begin position="50"/>
        <end position="66"/>
    </location>
</feature>
<keyword evidence="3 6" id="KW-1133">Transmembrane helix</keyword>
<dbReference type="AlphaFoldDB" id="A0A1I7WE55"/>
<name>A0A1I7WE55_HETBA</name>
<comment type="similarity">
    <text evidence="5">Belongs to the membrane-bound acyltransferase family. HHAT subfamily.</text>
</comment>
<dbReference type="PANTHER" id="PTHR13285">
    <property type="entry name" value="ACYLTRANSFERASE"/>
    <property type="match status" value="1"/>
</dbReference>
<proteinExistence type="inferred from homology"/>
<evidence type="ECO:0000256" key="3">
    <source>
        <dbReference type="ARBA" id="ARBA00022989"/>
    </source>
</evidence>
<evidence type="ECO:0000256" key="2">
    <source>
        <dbReference type="ARBA" id="ARBA00022692"/>
    </source>
</evidence>
<evidence type="ECO:0000256" key="6">
    <source>
        <dbReference type="SAM" id="Phobius"/>
    </source>
</evidence>
<comment type="subcellular location">
    <subcellularLocation>
        <location evidence="1">Membrane</location>
        <topology evidence="1">Multi-pass membrane protein</topology>
    </subcellularLocation>
</comment>
<accession>A0A1I7WE55</accession>
<feature type="transmembrane region" description="Helical" evidence="6">
    <location>
        <begin position="112"/>
        <end position="133"/>
    </location>
</feature>
<dbReference type="Pfam" id="PF03062">
    <property type="entry name" value="MBOAT"/>
    <property type="match status" value="1"/>
</dbReference>
<dbReference type="GO" id="GO:0016409">
    <property type="term" value="F:palmitoyltransferase activity"/>
    <property type="evidence" value="ECO:0007669"/>
    <property type="project" value="TreeGrafter"/>
</dbReference>
<dbReference type="GO" id="GO:0005783">
    <property type="term" value="C:endoplasmic reticulum"/>
    <property type="evidence" value="ECO:0007669"/>
    <property type="project" value="TreeGrafter"/>
</dbReference>
<keyword evidence="4 6" id="KW-0472">Membrane</keyword>
<feature type="transmembrane region" description="Helical" evidence="6">
    <location>
        <begin position="72"/>
        <end position="91"/>
    </location>
</feature>
<evidence type="ECO:0000313" key="8">
    <source>
        <dbReference type="WBParaSite" id="Hba_03185"/>
    </source>
</evidence>